<sequence>MAFLIRETSFGLHRPGFVFLRWFSANVHQRTDTTRVAKGAKIKTGGNSASSLSSTISNRKKFRATSFPTSLLSQIEAFGLAKPLTVSGKYGTKVAINRKTKVLENLKKIDIDRERLELPHFYFFAGAKTPNSFPVPDLPELAFVGRSNVGKSSLINALGDSRSARTSTKPGFTQQINFYAVGSLFNMVDMPGYGFAYVKEEEKVKWKELIESYISQRELLLRIYVLLDARHGLSVSLCNNLVILERHQVAFQIVLTKCDLVTAVDLARRHVLVEKGLAEFRHAVDKPLMVSSETSAGIFMMRKEMLRLAGGLDRARKFARRNKVSTEDAVGTMDSLRGKKTEEECTGQNKRKNTNKVRR</sequence>
<protein>
    <submittedName>
        <fullName evidence="9">4678_t:CDS:1</fullName>
    </submittedName>
</protein>
<evidence type="ECO:0000256" key="6">
    <source>
        <dbReference type="ARBA" id="ARBA00023134"/>
    </source>
</evidence>
<dbReference type="GO" id="GO:0046872">
    <property type="term" value="F:metal ion binding"/>
    <property type="evidence" value="ECO:0007669"/>
    <property type="project" value="UniProtKB-KW"/>
</dbReference>
<dbReference type="GO" id="GO:0005525">
    <property type="term" value="F:GTP binding"/>
    <property type="evidence" value="ECO:0007669"/>
    <property type="project" value="UniProtKB-KW"/>
</dbReference>
<evidence type="ECO:0000256" key="1">
    <source>
        <dbReference type="ARBA" id="ARBA00001946"/>
    </source>
</evidence>
<evidence type="ECO:0000313" key="10">
    <source>
        <dbReference type="Proteomes" id="UP000789739"/>
    </source>
</evidence>
<dbReference type="SUPFAM" id="SSF52540">
    <property type="entry name" value="P-loop containing nucleoside triphosphate hydrolases"/>
    <property type="match status" value="1"/>
</dbReference>
<evidence type="ECO:0000259" key="8">
    <source>
        <dbReference type="PROSITE" id="PS51706"/>
    </source>
</evidence>
<evidence type="ECO:0000256" key="5">
    <source>
        <dbReference type="ARBA" id="ARBA00022842"/>
    </source>
</evidence>
<feature type="compositionally biased region" description="Basic residues" evidence="7">
    <location>
        <begin position="349"/>
        <end position="359"/>
    </location>
</feature>
<dbReference type="InterPro" id="IPR006073">
    <property type="entry name" value="GTP-bd"/>
</dbReference>
<dbReference type="InterPro" id="IPR019987">
    <property type="entry name" value="GTP-bd_ribosome_bio_YsxC"/>
</dbReference>
<feature type="region of interest" description="Disordered" evidence="7">
    <location>
        <begin position="329"/>
        <end position="359"/>
    </location>
</feature>
<dbReference type="EMBL" id="CAJVPI010001125">
    <property type="protein sequence ID" value="CAG8596017.1"/>
    <property type="molecule type" value="Genomic_DNA"/>
</dbReference>
<comment type="caution">
    <text evidence="9">The sequence shown here is derived from an EMBL/GenBank/DDBJ whole genome shotgun (WGS) entry which is preliminary data.</text>
</comment>
<dbReference type="Pfam" id="PF01926">
    <property type="entry name" value="MMR_HSR1"/>
    <property type="match status" value="1"/>
</dbReference>
<keyword evidence="4" id="KW-0547">Nucleotide-binding</keyword>
<dbReference type="CDD" id="cd01876">
    <property type="entry name" value="YihA_EngB"/>
    <property type="match status" value="1"/>
</dbReference>
<dbReference type="OrthoDB" id="391988at2759"/>
<dbReference type="HAMAP" id="MF_00321">
    <property type="entry name" value="GTPase_EngB"/>
    <property type="match status" value="1"/>
</dbReference>
<reference evidence="9" key="1">
    <citation type="submission" date="2021-06" db="EMBL/GenBank/DDBJ databases">
        <authorList>
            <person name="Kallberg Y."/>
            <person name="Tangrot J."/>
            <person name="Rosling A."/>
        </authorList>
    </citation>
    <scope>NUCLEOTIDE SEQUENCE</scope>
    <source>
        <strain evidence="9">BR232B</strain>
    </source>
</reference>
<keyword evidence="6" id="KW-0342">GTP-binding</keyword>
<comment type="similarity">
    <text evidence="2">Belongs to the TRAFAC class TrmE-Era-EngA-EngB-Septin-like GTPase superfamily. EngB GTPase family.</text>
</comment>
<comment type="cofactor">
    <cofactor evidence="1">
        <name>Mg(2+)</name>
        <dbReference type="ChEBI" id="CHEBI:18420"/>
    </cofactor>
</comment>
<keyword evidence="10" id="KW-1185">Reference proteome</keyword>
<accession>A0A9N9CA30</accession>
<dbReference type="PANTHER" id="PTHR47560">
    <property type="entry name" value="EXPRESSED PROTEIN"/>
    <property type="match status" value="1"/>
</dbReference>
<evidence type="ECO:0000313" key="9">
    <source>
        <dbReference type="EMBL" id="CAG8596017.1"/>
    </source>
</evidence>
<dbReference type="Proteomes" id="UP000789739">
    <property type="component" value="Unassembled WGS sequence"/>
</dbReference>
<proteinExistence type="inferred from homology"/>
<feature type="domain" description="EngB-type G" evidence="8">
    <location>
        <begin position="137"/>
        <end position="311"/>
    </location>
</feature>
<dbReference type="AlphaFoldDB" id="A0A9N9CA30"/>
<evidence type="ECO:0000256" key="7">
    <source>
        <dbReference type="SAM" id="MobiDB-lite"/>
    </source>
</evidence>
<evidence type="ECO:0000256" key="4">
    <source>
        <dbReference type="ARBA" id="ARBA00022741"/>
    </source>
</evidence>
<dbReference type="PROSITE" id="PS51706">
    <property type="entry name" value="G_ENGB"/>
    <property type="match status" value="1"/>
</dbReference>
<dbReference type="Gene3D" id="3.40.50.300">
    <property type="entry name" value="P-loop containing nucleotide triphosphate hydrolases"/>
    <property type="match status" value="1"/>
</dbReference>
<dbReference type="InterPro" id="IPR030393">
    <property type="entry name" value="G_ENGB_dom"/>
</dbReference>
<dbReference type="NCBIfam" id="TIGR03598">
    <property type="entry name" value="GTPase_YsxC"/>
    <property type="match status" value="1"/>
</dbReference>
<evidence type="ECO:0000256" key="2">
    <source>
        <dbReference type="ARBA" id="ARBA00009638"/>
    </source>
</evidence>
<keyword evidence="3" id="KW-0479">Metal-binding</keyword>
<dbReference type="PANTHER" id="PTHR47560:SF1">
    <property type="entry name" value="EXPRESSED PROTEIN"/>
    <property type="match status" value="1"/>
</dbReference>
<gene>
    <name evidence="9" type="ORF">PBRASI_LOCUS7384</name>
</gene>
<name>A0A9N9CA30_9GLOM</name>
<dbReference type="InterPro" id="IPR027417">
    <property type="entry name" value="P-loop_NTPase"/>
</dbReference>
<keyword evidence="5" id="KW-0460">Magnesium</keyword>
<organism evidence="9 10">
    <name type="scientific">Paraglomus brasilianum</name>
    <dbReference type="NCBI Taxonomy" id="144538"/>
    <lineage>
        <taxon>Eukaryota</taxon>
        <taxon>Fungi</taxon>
        <taxon>Fungi incertae sedis</taxon>
        <taxon>Mucoromycota</taxon>
        <taxon>Glomeromycotina</taxon>
        <taxon>Glomeromycetes</taxon>
        <taxon>Paraglomerales</taxon>
        <taxon>Paraglomeraceae</taxon>
        <taxon>Paraglomus</taxon>
    </lineage>
</organism>
<evidence type="ECO:0000256" key="3">
    <source>
        <dbReference type="ARBA" id="ARBA00022723"/>
    </source>
</evidence>